<feature type="transmembrane region" description="Helical" evidence="1">
    <location>
        <begin position="266"/>
        <end position="282"/>
    </location>
</feature>
<feature type="transmembrane region" description="Helical" evidence="1">
    <location>
        <begin position="165"/>
        <end position="186"/>
    </location>
</feature>
<evidence type="ECO:0000256" key="1">
    <source>
        <dbReference type="SAM" id="Phobius"/>
    </source>
</evidence>
<dbReference type="KEGG" id="ruj:E5Z56_04185"/>
<keyword evidence="1" id="KW-1133">Transmembrane helix</keyword>
<organism evidence="2 3">
    <name type="scientific">Ruminococcus bovis</name>
    <dbReference type="NCBI Taxonomy" id="2564099"/>
    <lineage>
        <taxon>Bacteria</taxon>
        <taxon>Bacillati</taxon>
        <taxon>Bacillota</taxon>
        <taxon>Clostridia</taxon>
        <taxon>Eubacteriales</taxon>
        <taxon>Oscillospiraceae</taxon>
        <taxon>Ruminococcus</taxon>
    </lineage>
</organism>
<dbReference type="EMBL" id="CP039381">
    <property type="protein sequence ID" value="QCT06609.1"/>
    <property type="molecule type" value="Genomic_DNA"/>
</dbReference>
<keyword evidence="3" id="KW-1185">Reference proteome</keyword>
<feature type="transmembrane region" description="Helical" evidence="1">
    <location>
        <begin position="421"/>
        <end position="441"/>
    </location>
</feature>
<feature type="transmembrane region" description="Helical" evidence="1">
    <location>
        <begin position="215"/>
        <end position="237"/>
    </location>
</feature>
<evidence type="ECO:0008006" key="4">
    <source>
        <dbReference type="Google" id="ProtNLM"/>
    </source>
</evidence>
<feature type="transmembrane region" description="Helical" evidence="1">
    <location>
        <begin position="7"/>
        <end position="28"/>
    </location>
</feature>
<dbReference type="RefSeq" id="WP_138156668.1">
    <property type="nucleotide sequence ID" value="NZ_CP039381.1"/>
</dbReference>
<feature type="transmembrane region" description="Helical" evidence="1">
    <location>
        <begin position="81"/>
        <end position="105"/>
    </location>
</feature>
<feature type="transmembrane region" description="Helical" evidence="1">
    <location>
        <begin position="513"/>
        <end position="532"/>
    </location>
</feature>
<feature type="transmembrane region" description="Helical" evidence="1">
    <location>
        <begin position="453"/>
        <end position="469"/>
    </location>
</feature>
<dbReference type="OrthoDB" id="2061016at2"/>
<dbReference type="Proteomes" id="UP000301475">
    <property type="component" value="Chromosome"/>
</dbReference>
<sequence length="725" mass="81793">MTKFTNFFAKLISIVLGILILLNISSIIANDKIALLLTKNPNNTTSQLLVYSLIAIGGILMVIGIMALFKLINKLSDKGLTTLAIVLIGIYSITTIANIFLFPAIPNSDSYYVQDYAIKMARGDINIIDGNDNYFGKYSNNNAIVLILYYLFKAFFFVGQDNLLWVGRIFNSLCIIGTTVLFYFAIVKFTGKKATATKFLLLSVLLPSVQFSSSWVYTATICMPFIGGIFLCGANLIKATTRKSIIINSAIIGVLSVVGYKVRPVVIFISLAGVICMFFWAFKDKKNLLKSAFSLAICAVVAGTSFLACKGIDNHYYTGSDKQFPITHWIAMSLKGDGAYDLQYKNKHEAMNTTEEINKDSIKDIKRTLKSYTPLTLFKHQYEKSSLMWSEGSVGYYTRQKGSNTYRSFNDYICGPKKHMLMMYCQMLWLAFNIFIMVYLYKLFINKSSKKDLLLAITLLGALVFYMIWEVKINYALPFVPIIIAMASMGGISIENKFTVPEVSTKKCYKVSYITVATLFIALLLSNIYYVSFNQIVRETPKIENFSSVSNEIDNVSEHNKVLKQTFYADSDFNKLSFFSIDHHDNPSSKYKIRLKNSKNKVLAEKTYSSYYTFEKTRNVILKLPKTYSPTHNEKFTLTIKGLGADSDYQEFNYSDSSQIDCLPGELKINGEPINGDLKFGLFYSERTALMSLPAYIALIATIALAEVLIYASLFKKKNYNLAKR</sequence>
<protein>
    <recommendedName>
        <fullName evidence="4">Glycosyltransferase RgtA/B/C/D-like domain-containing protein</fullName>
    </recommendedName>
</protein>
<dbReference type="AlphaFoldDB" id="A0A4P8XWV1"/>
<evidence type="ECO:0000313" key="2">
    <source>
        <dbReference type="EMBL" id="QCT06609.1"/>
    </source>
</evidence>
<gene>
    <name evidence="2" type="ORF">E5Z56_04185</name>
</gene>
<keyword evidence="1" id="KW-0812">Transmembrane</keyword>
<reference evidence="2 3" key="1">
    <citation type="submission" date="2019-04" db="EMBL/GenBank/DDBJ databases">
        <authorList>
            <person name="Embree M."/>
            <person name="Gaffney J.R."/>
        </authorList>
    </citation>
    <scope>NUCLEOTIDE SEQUENCE [LARGE SCALE GENOMIC DNA]</scope>
    <source>
        <strain evidence="2 3">JE7A12</strain>
    </source>
</reference>
<name>A0A4P8XWV1_9FIRM</name>
<feature type="transmembrane region" description="Helical" evidence="1">
    <location>
        <begin position="48"/>
        <end position="69"/>
    </location>
</feature>
<feature type="transmembrane region" description="Helical" evidence="1">
    <location>
        <begin position="244"/>
        <end position="260"/>
    </location>
</feature>
<feature type="transmembrane region" description="Helical" evidence="1">
    <location>
        <begin position="693"/>
        <end position="715"/>
    </location>
</feature>
<proteinExistence type="predicted"/>
<evidence type="ECO:0000313" key="3">
    <source>
        <dbReference type="Proteomes" id="UP000301475"/>
    </source>
</evidence>
<keyword evidence="1" id="KW-0472">Membrane</keyword>
<feature type="transmembrane region" description="Helical" evidence="1">
    <location>
        <begin position="475"/>
        <end position="492"/>
    </location>
</feature>
<feature type="transmembrane region" description="Helical" evidence="1">
    <location>
        <begin position="289"/>
        <end position="308"/>
    </location>
</feature>
<accession>A0A4P8XWV1</accession>
<feature type="transmembrane region" description="Helical" evidence="1">
    <location>
        <begin position="141"/>
        <end position="158"/>
    </location>
</feature>